<organism evidence="20 21">
    <name type="scientific">Paracoccus solventivorans</name>
    <dbReference type="NCBI Taxonomy" id="53463"/>
    <lineage>
        <taxon>Bacteria</taxon>
        <taxon>Pseudomonadati</taxon>
        <taxon>Pseudomonadota</taxon>
        <taxon>Alphaproteobacteria</taxon>
        <taxon>Rhodobacterales</taxon>
        <taxon>Paracoccaceae</taxon>
        <taxon>Paracoccus</taxon>
    </lineage>
</organism>
<keyword evidence="7" id="KW-1003">Cell membrane</keyword>
<comment type="cofactor">
    <cofactor evidence="1">
        <name>Mg(2+)</name>
        <dbReference type="ChEBI" id="CHEBI:18420"/>
    </cofactor>
</comment>
<comment type="pathway">
    <text evidence="3">Cofactor biosynthesis; adenosylcobalamin biosynthesis; adenosylcobalamin from cob(II)yrinate a,c-diamide: step 7/7.</text>
</comment>
<evidence type="ECO:0000256" key="10">
    <source>
        <dbReference type="ARBA" id="ARBA00022692"/>
    </source>
</evidence>
<evidence type="ECO:0000256" key="13">
    <source>
        <dbReference type="ARBA" id="ARBA00023136"/>
    </source>
</evidence>
<dbReference type="GO" id="GO:0009236">
    <property type="term" value="P:cobalamin biosynthetic process"/>
    <property type="evidence" value="ECO:0007669"/>
    <property type="project" value="UniProtKB-UniPathway"/>
</dbReference>
<protein>
    <recommendedName>
        <fullName evidence="6">Adenosylcobinamide-GDP ribazoletransferase</fullName>
        <ecNumber evidence="5">2.7.8.26</ecNumber>
    </recommendedName>
    <alternativeName>
        <fullName evidence="16">Cobalamin synthase</fullName>
    </alternativeName>
    <alternativeName>
        <fullName evidence="15">Cobalamin-5'-phosphate synthase</fullName>
    </alternativeName>
</protein>
<evidence type="ECO:0000256" key="4">
    <source>
        <dbReference type="ARBA" id="ARBA00010561"/>
    </source>
</evidence>
<sequence>LGLMNLAGPQARARGFAAAATDGLTAPRATAAIALAAALALATLPLTLALTLLAAVALTQFLLLRHAHRRLGGITGDVLGAAQITAEIAALAVIIA</sequence>
<evidence type="ECO:0000313" key="20">
    <source>
        <dbReference type="EMBL" id="HHW33465.1"/>
    </source>
</evidence>
<proteinExistence type="inferred from homology"/>
<dbReference type="RefSeq" id="WP_303729554.1">
    <property type="nucleotide sequence ID" value="NZ_DULP01000076.1"/>
</dbReference>
<dbReference type="UniPathway" id="UPA00148">
    <property type="reaction ID" value="UER00238"/>
</dbReference>
<dbReference type="PANTHER" id="PTHR34148">
    <property type="entry name" value="ADENOSYLCOBINAMIDE-GDP RIBAZOLETRANSFERASE"/>
    <property type="match status" value="1"/>
</dbReference>
<keyword evidence="13 19" id="KW-0472">Membrane</keyword>
<gene>
    <name evidence="20" type="ORF">GXX24_04910</name>
</gene>
<dbReference type="EC" id="2.7.8.26" evidence="5"/>
<dbReference type="GO" id="GO:0005886">
    <property type="term" value="C:plasma membrane"/>
    <property type="evidence" value="ECO:0007669"/>
    <property type="project" value="UniProtKB-SubCell"/>
</dbReference>
<evidence type="ECO:0000256" key="5">
    <source>
        <dbReference type="ARBA" id="ARBA00013200"/>
    </source>
</evidence>
<evidence type="ECO:0000256" key="1">
    <source>
        <dbReference type="ARBA" id="ARBA00001946"/>
    </source>
</evidence>
<dbReference type="AlphaFoldDB" id="A0A832QX38"/>
<evidence type="ECO:0000256" key="17">
    <source>
        <dbReference type="ARBA" id="ARBA00048623"/>
    </source>
</evidence>
<comment type="catalytic activity">
    <reaction evidence="17">
        <text>alpha-ribazole + adenosylcob(III)inamide-GDP = adenosylcob(III)alamin + GMP + H(+)</text>
        <dbReference type="Rhea" id="RHEA:16049"/>
        <dbReference type="ChEBI" id="CHEBI:10329"/>
        <dbReference type="ChEBI" id="CHEBI:15378"/>
        <dbReference type="ChEBI" id="CHEBI:18408"/>
        <dbReference type="ChEBI" id="CHEBI:58115"/>
        <dbReference type="ChEBI" id="CHEBI:60487"/>
        <dbReference type="EC" id="2.7.8.26"/>
    </reaction>
</comment>
<evidence type="ECO:0000256" key="6">
    <source>
        <dbReference type="ARBA" id="ARBA00015850"/>
    </source>
</evidence>
<comment type="catalytic activity">
    <reaction evidence="18">
        <text>alpha-ribazole 5'-phosphate + adenosylcob(III)inamide-GDP = adenosylcob(III)alamin 5'-phosphate + GMP + H(+)</text>
        <dbReference type="Rhea" id="RHEA:23560"/>
        <dbReference type="ChEBI" id="CHEBI:15378"/>
        <dbReference type="ChEBI" id="CHEBI:57918"/>
        <dbReference type="ChEBI" id="CHEBI:58115"/>
        <dbReference type="ChEBI" id="CHEBI:60487"/>
        <dbReference type="ChEBI" id="CHEBI:60493"/>
        <dbReference type="EC" id="2.7.8.26"/>
    </reaction>
</comment>
<reference evidence="20 21" key="1">
    <citation type="journal article" date="2020" name="Biotechnol. Biofuels">
        <title>New insights from the biogas microbiome by comprehensive genome-resolved metagenomics of nearly 1600 species originating from multiple anaerobic digesters.</title>
        <authorList>
            <person name="Campanaro S."/>
            <person name="Treu L."/>
            <person name="Rodriguez-R L.M."/>
            <person name="Kovalovszki A."/>
            <person name="Ziels R.M."/>
            <person name="Maus I."/>
            <person name="Zhu X."/>
            <person name="Kougias P.G."/>
            <person name="Basile A."/>
            <person name="Luo G."/>
            <person name="Schluter A."/>
            <person name="Konstantinidis K.T."/>
            <person name="Angelidaki I."/>
        </authorList>
    </citation>
    <scope>NUCLEOTIDE SEQUENCE [LARGE SCALE GENOMIC DNA]</scope>
    <source>
        <strain evidence="20">AS04akNAM_125</strain>
    </source>
</reference>
<feature type="transmembrane region" description="Helical" evidence="19">
    <location>
        <begin position="31"/>
        <end position="64"/>
    </location>
</feature>
<dbReference type="PANTHER" id="PTHR34148:SF1">
    <property type="entry name" value="ADENOSYLCOBINAMIDE-GDP RIBAZOLETRANSFERASE"/>
    <property type="match status" value="1"/>
</dbReference>
<comment type="similarity">
    <text evidence="4">Belongs to the CobS family.</text>
</comment>
<dbReference type="GO" id="GO:0008818">
    <property type="term" value="F:cobalamin 5'-phosphate synthase activity"/>
    <property type="evidence" value="ECO:0007669"/>
    <property type="project" value="InterPro"/>
</dbReference>
<accession>A0A832QX38</accession>
<comment type="caution">
    <text evidence="20">The sequence shown here is derived from an EMBL/GenBank/DDBJ whole genome shotgun (WGS) entry which is preliminary data.</text>
</comment>
<evidence type="ECO:0000256" key="8">
    <source>
        <dbReference type="ARBA" id="ARBA00022573"/>
    </source>
</evidence>
<evidence type="ECO:0000256" key="3">
    <source>
        <dbReference type="ARBA" id="ARBA00004663"/>
    </source>
</evidence>
<keyword evidence="11" id="KW-0460">Magnesium</keyword>
<dbReference type="Proteomes" id="UP000580830">
    <property type="component" value="Unassembled WGS sequence"/>
</dbReference>
<keyword evidence="12 19" id="KW-1133">Transmembrane helix</keyword>
<evidence type="ECO:0000256" key="14">
    <source>
        <dbReference type="ARBA" id="ARBA00025228"/>
    </source>
</evidence>
<dbReference type="InterPro" id="IPR003805">
    <property type="entry name" value="CobS"/>
</dbReference>
<feature type="non-terminal residue" evidence="20">
    <location>
        <position position="1"/>
    </location>
</feature>
<evidence type="ECO:0000256" key="9">
    <source>
        <dbReference type="ARBA" id="ARBA00022679"/>
    </source>
</evidence>
<evidence type="ECO:0000313" key="21">
    <source>
        <dbReference type="Proteomes" id="UP000580830"/>
    </source>
</evidence>
<comment type="function">
    <text evidence="14">Joins adenosylcobinamide-GDP and alpha-ribazole to generate adenosylcobalamin (Ado-cobalamin). Also synthesizes adenosylcobalamin 5'-phosphate from adenosylcobinamide-GDP and alpha-ribazole 5'-phosphate.</text>
</comment>
<dbReference type="GO" id="GO:0051073">
    <property type="term" value="F:adenosylcobinamide-GDP ribazoletransferase activity"/>
    <property type="evidence" value="ECO:0007669"/>
    <property type="project" value="UniProtKB-EC"/>
</dbReference>
<evidence type="ECO:0000256" key="12">
    <source>
        <dbReference type="ARBA" id="ARBA00022989"/>
    </source>
</evidence>
<name>A0A832QX38_9RHOB</name>
<evidence type="ECO:0000256" key="15">
    <source>
        <dbReference type="ARBA" id="ARBA00032605"/>
    </source>
</evidence>
<evidence type="ECO:0000256" key="11">
    <source>
        <dbReference type="ARBA" id="ARBA00022842"/>
    </source>
</evidence>
<keyword evidence="9 20" id="KW-0808">Transferase</keyword>
<evidence type="ECO:0000256" key="16">
    <source>
        <dbReference type="ARBA" id="ARBA00032853"/>
    </source>
</evidence>
<evidence type="ECO:0000256" key="7">
    <source>
        <dbReference type="ARBA" id="ARBA00022475"/>
    </source>
</evidence>
<keyword evidence="8" id="KW-0169">Cobalamin biosynthesis</keyword>
<comment type="subcellular location">
    <subcellularLocation>
        <location evidence="2">Cell membrane</location>
        <topology evidence="2">Multi-pass membrane protein</topology>
    </subcellularLocation>
</comment>
<dbReference type="Pfam" id="PF02654">
    <property type="entry name" value="CobS"/>
    <property type="match status" value="1"/>
</dbReference>
<evidence type="ECO:0000256" key="19">
    <source>
        <dbReference type="SAM" id="Phobius"/>
    </source>
</evidence>
<dbReference type="EMBL" id="DULP01000076">
    <property type="protein sequence ID" value="HHW33465.1"/>
    <property type="molecule type" value="Genomic_DNA"/>
</dbReference>
<evidence type="ECO:0000256" key="2">
    <source>
        <dbReference type="ARBA" id="ARBA00004651"/>
    </source>
</evidence>
<evidence type="ECO:0000256" key="18">
    <source>
        <dbReference type="ARBA" id="ARBA00049504"/>
    </source>
</evidence>
<keyword evidence="10 19" id="KW-0812">Transmembrane</keyword>